<evidence type="ECO:0008006" key="4">
    <source>
        <dbReference type="Google" id="ProtNLM"/>
    </source>
</evidence>
<proteinExistence type="predicted"/>
<evidence type="ECO:0000313" key="3">
    <source>
        <dbReference type="Proteomes" id="UP000032141"/>
    </source>
</evidence>
<reference evidence="2 3" key="1">
    <citation type="journal article" date="2014" name="Genome Biol.">
        <title>Transcriptome and methylome profiling reveals relics of genome dominance in the mesopolyploid Brassica oleracea.</title>
        <authorList>
            <person name="Parkin I.A."/>
            <person name="Koh C."/>
            <person name="Tang H."/>
            <person name="Robinson S.J."/>
            <person name="Kagale S."/>
            <person name="Clarke W.E."/>
            <person name="Town C.D."/>
            <person name="Nixon J."/>
            <person name="Krishnakumar V."/>
            <person name="Bidwell S.L."/>
            <person name="Denoeud F."/>
            <person name="Belcram H."/>
            <person name="Links M.G."/>
            <person name="Just J."/>
            <person name="Clarke C."/>
            <person name="Bender T."/>
            <person name="Huebert T."/>
            <person name="Mason A.S."/>
            <person name="Pires J.C."/>
            <person name="Barker G."/>
            <person name="Moore J."/>
            <person name="Walley P.G."/>
            <person name="Manoli S."/>
            <person name="Batley J."/>
            <person name="Edwards D."/>
            <person name="Nelson M.N."/>
            <person name="Wang X."/>
            <person name="Paterson A.H."/>
            <person name="King G."/>
            <person name="Bancroft I."/>
            <person name="Chalhoub B."/>
            <person name="Sharpe A.G."/>
        </authorList>
    </citation>
    <scope>NUCLEOTIDE SEQUENCE</scope>
    <source>
        <strain evidence="2 3">cv. TO1000</strain>
    </source>
</reference>
<keyword evidence="3" id="KW-1185">Reference proteome</keyword>
<feature type="compositionally biased region" description="Pro residues" evidence="1">
    <location>
        <begin position="14"/>
        <end position="25"/>
    </location>
</feature>
<evidence type="ECO:0000313" key="2">
    <source>
        <dbReference type="EnsemblPlants" id="Bo4g137690.1"/>
    </source>
</evidence>
<dbReference type="eggNOG" id="ENOG502QSU3">
    <property type="taxonomic scope" value="Eukaryota"/>
</dbReference>
<feature type="region of interest" description="Disordered" evidence="1">
    <location>
        <begin position="1"/>
        <end position="43"/>
    </location>
</feature>
<name>A0A0D3BZS1_BRAOL</name>
<protein>
    <recommendedName>
        <fullName evidence="4">TTF-type domain-containing protein</fullName>
    </recommendedName>
</protein>
<dbReference type="Proteomes" id="UP000032141">
    <property type="component" value="Chromosome C4"/>
</dbReference>
<dbReference type="AlphaFoldDB" id="A0A0D3BZS1"/>
<dbReference type="EnsemblPlants" id="Bo4g137690.1">
    <property type="protein sequence ID" value="Bo4g137690.1"/>
    <property type="gene ID" value="Bo4g137690"/>
</dbReference>
<dbReference type="HOGENOM" id="CLU_095205_1_0_1"/>
<dbReference type="OMA" id="YEYNANQ"/>
<sequence>MEKFLIKLKRKAPSSPPPSSPPPSSPSSSQSDLDDLDNLPWDPADQKKIYEYNANQKNEVIRKYLMRGPCQPRGHTFKQSMKGGVLRRFNPSWFDQFPNWLEYSAKKDATFCLYCYLFKYNAGKGGRNDA</sequence>
<evidence type="ECO:0000256" key="1">
    <source>
        <dbReference type="SAM" id="MobiDB-lite"/>
    </source>
</evidence>
<organism evidence="2 3">
    <name type="scientific">Brassica oleracea var. oleracea</name>
    <dbReference type="NCBI Taxonomy" id="109376"/>
    <lineage>
        <taxon>Eukaryota</taxon>
        <taxon>Viridiplantae</taxon>
        <taxon>Streptophyta</taxon>
        <taxon>Embryophyta</taxon>
        <taxon>Tracheophyta</taxon>
        <taxon>Spermatophyta</taxon>
        <taxon>Magnoliopsida</taxon>
        <taxon>eudicotyledons</taxon>
        <taxon>Gunneridae</taxon>
        <taxon>Pentapetalae</taxon>
        <taxon>rosids</taxon>
        <taxon>malvids</taxon>
        <taxon>Brassicales</taxon>
        <taxon>Brassicaceae</taxon>
        <taxon>Brassiceae</taxon>
        <taxon>Brassica</taxon>
    </lineage>
</organism>
<dbReference type="STRING" id="109376.A0A0D3BZS1"/>
<accession>A0A0D3BZS1</accession>
<reference evidence="2" key="2">
    <citation type="submission" date="2015-03" db="UniProtKB">
        <authorList>
            <consortium name="EnsemblPlants"/>
        </authorList>
    </citation>
    <scope>IDENTIFICATION</scope>
</reference>
<dbReference type="Gramene" id="Bo4g137690.1">
    <property type="protein sequence ID" value="Bo4g137690.1"/>
    <property type="gene ID" value="Bo4g137690"/>
</dbReference>
<feature type="compositionally biased region" description="Basic residues" evidence="1">
    <location>
        <begin position="1"/>
        <end position="12"/>
    </location>
</feature>